<feature type="chain" id="PRO_5039899093" description="Cuticular protein" evidence="3">
    <location>
        <begin position="21"/>
        <end position="236"/>
    </location>
</feature>
<keyword evidence="1 2" id="KW-0193">Cuticle</keyword>
<dbReference type="OrthoDB" id="7788973at2759"/>
<keyword evidence="3" id="KW-0732">Signal</keyword>
<accession>A0A9J6CRB9</accession>
<dbReference type="EMBL" id="JADBJN010000001">
    <property type="protein sequence ID" value="KAG5684428.1"/>
    <property type="molecule type" value="Genomic_DNA"/>
</dbReference>
<dbReference type="GO" id="GO:0008010">
    <property type="term" value="F:structural constituent of chitin-based larval cuticle"/>
    <property type="evidence" value="ECO:0007669"/>
    <property type="project" value="TreeGrafter"/>
</dbReference>
<evidence type="ECO:0000313" key="5">
    <source>
        <dbReference type="Proteomes" id="UP001107558"/>
    </source>
</evidence>
<evidence type="ECO:0000256" key="1">
    <source>
        <dbReference type="ARBA" id="ARBA00022460"/>
    </source>
</evidence>
<dbReference type="InterPro" id="IPR000618">
    <property type="entry name" value="Insect_cuticle"/>
</dbReference>
<keyword evidence="5" id="KW-1185">Reference proteome</keyword>
<dbReference type="GO" id="GO:0062129">
    <property type="term" value="C:chitin-based extracellular matrix"/>
    <property type="evidence" value="ECO:0007669"/>
    <property type="project" value="TreeGrafter"/>
</dbReference>
<proteinExistence type="predicted"/>
<sequence>MILYLWSVFIASLLFHLSIAAPVDSKASPSNDRQTRQAIYRGNQKFQMPEYLKYGLTPDHYSRTVYSTEHRDIDGSFNYEYQTDNGIRVKQDSTGYGPNKVVRGYYSYIGADGKQYTVNYIADRFGYRAFGEHLPTQPNYLYDVNHLPSHAAHFPARPAPSNLLDEQHHTQTAFYPAETLQSKPILVTEAPTTNFVNITPKPFVHSNINFLPQASYVHAPPYNQIAWTTARPLVSF</sequence>
<dbReference type="PANTHER" id="PTHR10380">
    <property type="entry name" value="CUTICLE PROTEIN"/>
    <property type="match status" value="1"/>
</dbReference>
<feature type="signal peptide" evidence="3">
    <location>
        <begin position="1"/>
        <end position="20"/>
    </location>
</feature>
<dbReference type="PROSITE" id="PS00233">
    <property type="entry name" value="CHIT_BIND_RR_1"/>
    <property type="match status" value="1"/>
</dbReference>
<dbReference type="PANTHER" id="PTHR10380:SF173">
    <property type="entry name" value="CUTICULAR PROTEIN 47EF, ISOFORM C-RELATED"/>
    <property type="match status" value="1"/>
</dbReference>
<dbReference type="InterPro" id="IPR031311">
    <property type="entry name" value="CHIT_BIND_RR_consensus"/>
</dbReference>
<evidence type="ECO:0008006" key="6">
    <source>
        <dbReference type="Google" id="ProtNLM"/>
    </source>
</evidence>
<dbReference type="Pfam" id="PF00379">
    <property type="entry name" value="Chitin_bind_4"/>
    <property type="match status" value="1"/>
</dbReference>
<dbReference type="PROSITE" id="PS51155">
    <property type="entry name" value="CHIT_BIND_RR_2"/>
    <property type="match status" value="1"/>
</dbReference>
<protein>
    <recommendedName>
        <fullName evidence="6">Cuticular protein</fullName>
    </recommendedName>
</protein>
<evidence type="ECO:0000256" key="2">
    <source>
        <dbReference type="PROSITE-ProRule" id="PRU00497"/>
    </source>
</evidence>
<evidence type="ECO:0000256" key="3">
    <source>
        <dbReference type="SAM" id="SignalP"/>
    </source>
</evidence>
<dbReference type="Proteomes" id="UP001107558">
    <property type="component" value="Chromosome 1"/>
</dbReference>
<dbReference type="PRINTS" id="PR00947">
    <property type="entry name" value="CUTICLE"/>
</dbReference>
<dbReference type="AlphaFoldDB" id="A0A9J6CRB9"/>
<name>A0A9J6CRB9_POLVA</name>
<dbReference type="InterPro" id="IPR050468">
    <property type="entry name" value="Cuticle_Struct_Prot"/>
</dbReference>
<evidence type="ECO:0000313" key="4">
    <source>
        <dbReference type="EMBL" id="KAG5684428.1"/>
    </source>
</evidence>
<gene>
    <name evidence="4" type="ORF">PVAND_013662</name>
</gene>
<comment type="caution">
    <text evidence="4">The sequence shown here is derived from an EMBL/GenBank/DDBJ whole genome shotgun (WGS) entry which is preliminary data.</text>
</comment>
<reference evidence="4" key="1">
    <citation type="submission" date="2021-03" db="EMBL/GenBank/DDBJ databases">
        <title>Chromosome level genome of the anhydrobiotic midge Polypedilum vanderplanki.</title>
        <authorList>
            <person name="Yoshida Y."/>
            <person name="Kikawada T."/>
            <person name="Gusev O."/>
        </authorList>
    </citation>
    <scope>NUCLEOTIDE SEQUENCE</scope>
    <source>
        <strain evidence="4">NIAS01</strain>
        <tissue evidence="4">Whole body or cell culture</tissue>
    </source>
</reference>
<organism evidence="4 5">
    <name type="scientific">Polypedilum vanderplanki</name>
    <name type="common">Sleeping chironomid midge</name>
    <dbReference type="NCBI Taxonomy" id="319348"/>
    <lineage>
        <taxon>Eukaryota</taxon>
        <taxon>Metazoa</taxon>
        <taxon>Ecdysozoa</taxon>
        <taxon>Arthropoda</taxon>
        <taxon>Hexapoda</taxon>
        <taxon>Insecta</taxon>
        <taxon>Pterygota</taxon>
        <taxon>Neoptera</taxon>
        <taxon>Endopterygota</taxon>
        <taxon>Diptera</taxon>
        <taxon>Nematocera</taxon>
        <taxon>Chironomoidea</taxon>
        <taxon>Chironomidae</taxon>
        <taxon>Chironominae</taxon>
        <taxon>Polypedilum</taxon>
        <taxon>Polypedilum</taxon>
    </lineage>
</organism>